<feature type="transmembrane region" description="Helical" evidence="8">
    <location>
        <begin position="936"/>
        <end position="958"/>
    </location>
</feature>
<dbReference type="FunFam" id="3.10.250.10:FF:000006">
    <property type="entry name" value="neurotrypsin isoform X2"/>
    <property type="match status" value="4"/>
</dbReference>
<feature type="domain" description="SRCR" evidence="9">
    <location>
        <begin position="167"/>
        <end position="271"/>
    </location>
</feature>
<dbReference type="InterPro" id="IPR001190">
    <property type="entry name" value="SRCR"/>
</dbReference>
<keyword evidence="5 7" id="KW-1015">Disulfide bond</keyword>
<dbReference type="AlphaFoldDB" id="A0AAZ1WW40"/>
<keyword evidence="8" id="KW-1133">Transmembrane helix</keyword>
<keyword evidence="3" id="KW-0732">Signal</keyword>
<dbReference type="PROSITE" id="PS50287">
    <property type="entry name" value="SRCR_2"/>
    <property type="match status" value="8"/>
</dbReference>
<keyword evidence="8" id="KW-0812">Transmembrane</keyword>
<feature type="domain" description="SRCR" evidence="9">
    <location>
        <begin position="56"/>
        <end position="160"/>
    </location>
</feature>
<accession>A0AAZ1WW40</accession>
<feature type="disulfide bond" evidence="7">
    <location>
        <begin position="312"/>
        <end position="373"/>
    </location>
</feature>
<reference evidence="10" key="3">
    <citation type="submission" date="2025-09" db="UniProtKB">
        <authorList>
            <consortium name="Ensembl"/>
        </authorList>
    </citation>
    <scope>IDENTIFICATION</scope>
</reference>
<feature type="disulfide bond" evidence="7">
    <location>
        <begin position="209"/>
        <end position="270"/>
    </location>
</feature>
<dbReference type="InterPro" id="IPR036772">
    <property type="entry name" value="SRCR-like_dom_sf"/>
</dbReference>
<feature type="disulfide bond" evidence="7">
    <location>
        <begin position="535"/>
        <end position="599"/>
    </location>
</feature>
<evidence type="ECO:0000256" key="6">
    <source>
        <dbReference type="ARBA" id="ARBA00023180"/>
    </source>
</evidence>
<proteinExistence type="predicted"/>
<feature type="disulfide bond" evidence="7">
    <location>
        <begin position="681"/>
        <end position="742"/>
    </location>
</feature>
<evidence type="ECO:0000256" key="3">
    <source>
        <dbReference type="ARBA" id="ARBA00022729"/>
    </source>
</evidence>
<feature type="disulfide bond" evidence="7">
    <location>
        <begin position="894"/>
        <end position="904"/>
    </location>
</feature>
<comment type="subcellular location">
    <subcellularLocation>
        <location evidence="1">Secreted</location>
    </subcellularLocation>
</comment>
<keyword evidence="8" id="KW-0472">Membrane</keyword>
<dbReference type="FunFam" id="3.10.250.10:FF:000003">
    <property type="entry name" value="Deleted in malignant brain tumors 1"/>
    <property type="match status" value="1"/>
</dbReference>
<evidence type="ECO:0000256" key="8">
    <source>
        <dbReference type="SAM" id="Phobius"/>
    </source>
</evidence>
<dbReference type="PANTHER" id="PTHR19331">
    <property type="entry name" value="SCAVENGER RECEPTOR DOMAIN-CONTAINING"/>
    <property type="match status" value="1"/>
</dbReference>
<feature type="disulfide bond" evidence="7">
    <location>
        <begin position="343"/>
        <end position="353"/>
    </location>
</feature>
<organism evidence="10 11">
    <name type="scientific">Oreochromis aureus</name>
    <name type="common">Israeli tilapia</name>
    <name type="synonym">Chromis aureus</name>
    <dbReference type="NCBI Taxonomy" id="47969"/>
    <lineage>
        <taxon>Eukaryota</taxon>
        <taxon>Metazoa</taxon>
        <taxon>Chordata</taxon>
        <taxon>Craniata</taxon>
        <taxon>Vertebrata</taxon>
        <taxon>Euteleostomi</taxon>
        <taxon>Actinopterygii</taxon>
        <taxon>Neopterygii</taxon>
        <taxon>Teleostei</taxon>
        <taxon>Neoteleostei</taxon>
        <taxon>Acanthomorphata</taxon>
        <taxon>Ovalentaria</taxon>
        <taxon>Cichlomorphae</taxon>
        <taxon>Cichliformes</taxon>
        <taxon>Cichlidae</taxon>
        <taxon>African cichlids</taxon>
        <taxon>Pseudocrenilabrinae</taxon>
        <taxon>Oreochromini</taxon>
        <taxon>Oreochromis</taxon>
    </lineage>
</organism>
<dbReference type="Ensembl" id="ENSOABT00000085108.1">
    <property type="protein sequence ID" value="ENSOABP00000059713.1"/>
    <property type="gene ID" value="ENSOABG00000028755.1"/>
</dbReference>
<evidence type="ECO:0000256" key="1">
    <source>
        <dbReference type="ARBA" id="ARBA00004613"/>
    </source>
</evidence>
<feature type="disulfide bond" evidence="7">
    <location>
        <begin position="299"/>
        <end position="363"/>
    </location>
</feature>
<feature type="disulfide bond" evidence="7">
    <location>
        <begin position="668"/>
        <end position="732"/>
    </location>
</feature>
<gene>
    <name evidence="10" type="primary">PRSS12</name>
</gene>
<feature type="disulfide bond" evidence="7">
    <location>
        <begin position="196"/>
        <end position="260"/>
    </location>
</feature>
<evidence type="ECO:0000256" key="5">
    <source>
        <dbReference type="ARBA" id="ARBA00023157"/>
    </source>
</evidence>
<keyword evidence="11" id="KW-1185">Reference proteome</keyword>
<feature type="domain" description="SRCR" evidence="9">
    <location>
        <begin position="746"/>
        <end position="823"/>
    </location>
</feature>
<dbReference type="Pfam" id="PF00530">
    <property type="entry name" value="SRCR"/>
    <property type="match status" value="8"/>
</dbReference>
<feature type="disulfide bond" evidence="7">
    <location>
        <begin position="712"/>
        <end position="722"/>
    </location>
</feature>
<evidence type="ECO:0000313" key="10">
    <source>
        <dbReference type="Ensembl" id="ENSOABP00000059713.1"/>
    </source>
</evidence>
<evidence type="ECO:0000256" key="4">
    <source>
        <dbReference type="ARBA" id="ARBA00022737"/>
    </source>
</evidence>
<dbReference type="SUPFAM" id="SSF56487">
    <property type="entry name" value="SRCR-like"/>
    <property type="match status" value="8"/>
</dbReference>
<feature type="disulfide bond" evidence="7">
    <location>
        <begin position="863"/>
        <end position="924"/>
    </location>
</feature>
<evidence type="ECO:0000259" key="9">
    <source>
        <dbReference type="PROSITE" id="PS50287"/>
    </source>
</evidence>
<keyword evidence="4" id="KW-0677">Repeat</keyword>
<feature type="disulfide bond" evidence="7">
    <location>
        <begin position="548"/>
        <end position="609"/>
    </location>
</feature>
<feature type="domain" description="SRCR" evidence="9">
    <location>
        <begin position="639"/>
        <end position="743"/>
    </location>
</feature>
<sequence>MHVHVSECVYGGAFVWLPADKRSSPLTPAFLTVSPYTSTGESTQFNLLSLLLDAQIRLVNPDKSGSARCSGRVEIYHKNSWGTVCDDGWDLNDAEVVCRELGCGWALEAPRSAHFGEGTGEIWLDDVFCSGRERSLTECQHRGFGSHNCGHHEDAGVVCSDGFKLVIRLVNPDKSGSARCSGRVEIYHNNSWGTVCDDGWGINDAEVVCRQLGCGWALEATQSAHFGEGTRQIWLDDVSCSGRESSLTECQHRGFGSHDCRHHEDAGVICSDVPVRLSGSTLCSGRVEIFYNYTWGTVCDDNWDMNDTEVVCRELGCGTAQSAAVSASFGEGSGSIWLDDVSCSGSESSLTECQHRGFGTHNCTHSQDAGVVCSEKMCWCFLTICNHERRDLDKYTGSWNAQIRLVNPDKSGLTRCSGRIEIYHNNRWGTVCDDGWDLYDAEVVCRELDCGLALEAPRSAHFGEGTGQIWLDDVSCLGSERSLSGCQGFGTHDCTHSKDAGVVCSDAQIRLVNPGSARCYGRVEIYHNNRWGTVCDDGWDLNDAKVVCRQLHCGTALNATKSAHFGEGRGQIWLDGVSCSGSESSPTECRHRGFGSHDCRHHEDAGVICLGEMLFISYTVFSNKIVHAAIIRTEIYAQIRLVNRDKSGSTRCSGRVEINHNNRWGTVCDDGWDINDAEVVCRQLDCGPARKAPRPSHFGIGTGQIWLDDVSCSGSESSLTECQHRGFGTHDCTHSKDAGVICLGEMLFVSYTSTRCSGRVEIFYNNRWGTVCDDGWDLNDAEVVCRQLNCGTALNATKSTHFGEGTGQIWLDDVSCSGSERSVTKFRLTGSTCCSGRVEIFYNNTWGTVCDDGWDLNDAQVVCRQLDCGPALEATQSAHFGEGTGQIWLDDVSCSGRESSLTECQHGGFGTHNRTHSRDAGVICSGEIHSGSSRKFIDLFVCLFLLLSVCGLCQLTLVKEKETSGLIMCVSTEDFGCTTVSIMRMLASSVQVRCLLSHTQGSVTKWSIQL</sequence>
<reference evidence="10" key="2">
    <citation type="submission" date="2025-08" db="UniProtKB">
        <authorList>
            <consortium name="Ensembl"/>
        </authorList>
    </citation>
    <scope>IDENTIFICATION</scope>
</reference>
<dbReference type="FunFam" id="3.10.250.10:FF:000009">
    <property type="entry name" value="WC1"/>
    <property type="match status" value="3"/>
</dbReference>
<reference evidence="11" key="1">
    <citation type="submission" date="2020-03" db="EMBL/GenBank/DDBJ databases">
        <title>Evolution of repeat sequences and sex chromosomes of tilapia species revealed by chromosome-level genomes.</title>
        <authorList>
            <person name="Xu L."/>
            <person name="Tao W."/>
            <person name="Wang D."/>
            <person name="Zhou Q."/>
        </authorList>
    </citation>
    <scope>NUCLEOTIDE SEQUENCE [LARGE SCALE GENOMIC DNA]</scope>
    <source>
        <strain evidence="11">Israel</strain>
    </source>
</reference>
<comment type="caution">
    <text evidence="7">Lacks conserved residue(s) required for the propagation of feature annotation.</text>
</comment>
<protein>
    <recommendedName>
        <fullName evidence="9">SRCR domain-containing protein</fullName>
    </recommendedName>
</protein>
<evidence type="ECO:0000256" key="2">
    <source>
        <dbReference type="ARBA" id="ARBA00022525"/>
    </source>
</evidence>
<evidence type="ECO:0000313" key="11">
    <source>
        <dbReference type="Proteomes" id="UP000472276"/>
    </source>
</evidence>
<feature type="disulfide bond" evidence="7">
    <location>
        <begin position="129"/>
        <end position="139"/>
    </location>
</feature>
<feature type="domain" description="SRCR" evidence="9">
    <location>
        <begin position="509"/>
        <end position="610"/>
    </location>
</feature>
<dbReference type="Proteomes" id="UP000472276">
    <property type="component" value="Unassembled WGS sequence"/>
</dbReference>
<feature type="disulfide bond" evidence="7">
    <location>
        <begin position="579"/>
        <end position="589"/>
    </location>
</feature>
<feature type="disulfide bond" evidence="7">
    <location>
        <begin position="476"/>
        <end position="486"/>
    </location>
</feature>
<keyword evidence="6" id="KW-0325">Glycoprotein</keyword>
<feature type="domain" description="SRCR" evidence="9">
    <location>
        <begin position="826"/>
        <end position="925"/>
    </location>
</feature>
<dbReference type="PRINTS" id="PR00258">
    <property type="entry name" value="SPERACTRCPTR"/>
</dbReference>
<dbReference type="SMART" id="SM00202">
    <property type="entry name" value="SR"/>
    <property type="match status" value="8"/>
</dbReference>
<evidence type="ECO:0000256" key="7">
    <source>
        <dbReference type="PROSITE-ProRule" id="PRU00196"/>
    </source>
</evidence>
<feature type="disulfide bond" evidence="7">
    <location>
        <begin position="98"/>
        <end position="159"/>
    </location>
</feature>
<name>A0AAZ1WW40_OREAU</name>
<feature type="disulfide bond" evidence="7">
    <location>
        <begin position="240"/>
        <end position="250"/>
    </location>
</feature>
<keyword evidence="2" id="KW-0964">Secreted</keyword>
<dbReference type="GO" id="GO:0016020">
    <property type="term" value="C:membrane"/>
    <property type="evidence" value="ECO:0007669"/>
    <property type="project" value="InterPro"/>
</dbReference>
<dbReference type="Gene3D" id="3.10.250.10">
    <property type="entry name" value="SRCR-like domain"/>
    <property type="match status" value="8"/>
</dbReference>
<feature type="domain" description="SRCR" evidence="9">
    <location>
        <begin position="275"/>
        <end position="374"/>
    </location>
</feature>
<dbReference type="PROSITE" id="PS00420">
    <property type="entry name" value="SRCR_1"/>
    <property type="match status" value="3"/>
</dbReference>
<feature type="disulfide bond" evidence="7">
    <location>
        <begin position="85"/>
        <end position="149"/>
    </location>
</feature>
<dbReference type="PANTHER" id="PTHR19331:SF22">
    <property type="entry name" value="DELETED IN MALIGNANT BRAIN TUMORS 1 PROTEIN"/>
    <property type="match status" value="1"/>
</dbReference>
<feature type="domain" description="SRCR" evidence="9">
    <location>
        <begin position="403"/>
        <end position="505"/>
    </location>
</feature>